<evidence type="ECO:0000313" key="3">
    <source>
        <dbReference type="Proteomes" id="UP000198373"/>
    </source>
</evidence>
<accession>A0A239GDL8</accession>
<dbReference type="InterPro" id="IPR012495">
    <property type="entry name" value="TadE-like_dom"/>
</dbReference>
<protein>
    <submittedName>
        <fullName evidence="2">TadE-like protein</fullName>
    </submittedName>
</protein>
<dbReference type="Proteomes" id="UP000198373">
    <property type="component" value="Unassembled WGS sequence"/>
</dbReference>
<dbReference type="NCBIfam" id="NF041390">
    <property type="entry name" value="TadE_Rv3655c"/>
    <property type="match status" value="1"/>
</dbReference>
<proteinExistence type="predicted"/>
<sequence length="128" mass="12540">MGRRHRAGRPSGEAGMVTAETAVVLPVLLLVLAGAVAAVTVVGAQLRCVDAAREGARAAARGEETSLVTALAGRAAPAGARTTVSGDGTTVTVTVVADVALLGPVPLRVPVAASAVTRREPGTPEAAG</sequence>
<organism evidence="2 3">
    <name type="scientific">Geodermatophilus pulveris</name>
    <dbReference type="NCBI Taxonomy" id="1564159"/>
    <lineage>
        <taxon>Bacteria</taxon>
        <taxon>Bacillati</taxon>
        <taxon>Actinomycetota</taxon>
        <taxon>Actinomycetes</taxon>
        <taxon>Geodermatophilales</taxon>
        <taxon>Geodermatophilaceae</taxon>
        <taxon>Geodermatophilus</taxon>
    </lineage>
</organism>
<name>A0A239GDL8_9ACTN</name>
<dbReference type="AlphaFoldDB" id="A0A239GDL8"/>
<dbReference type="EMBL" id="FZOO01000006">
    <property type="protein sequence ID" value="SNS67141.1"/>
    <property type="molecule type" value="Genomic_DNA"/>
</dbReference>
<evidence type="ECO:0000313" key="2">
    <source>
        <dbReference type="EMBL" id="SNS67141.1"/>
    </source>
</evidence>
<reference evidence="3" key="1">
    <citation type="submission" date="2017-06" db="EMBL/GenBank/DDBJ databases">
        <authorList>
            <person name="Varghese N."/>
            <person name="Submissions S."/>
        </authorList>
    </citation>
    <scope>NUCLEOTIDE SEQUENCE [LARGE SCALE GENOMIC DNA]</scope>
    <source>
        <strain evidence="3">DSM 46839</strain>
    </source>
</reference>
<evidence type="ECO:0000259" key="1">
    <source>
        <dbReference type="Pfam" id="PF07811"/>
    </source>
</evidence>
<dbReference type="RefSeq" id="WP_089306157.1">
    <property type="nucleotide sequence ID" value="NZ_FZOO01000006.1"/>
</dbReference>
<gene>
    <name evidence="2" type="ORF">SAMN06893096_106142</name>
</gene>
<dbReference type="Pfam" id="PF07811">
    <property type="entry name" value="TadE"/>
    <property type="match status" value="1"/>
</dbReference>
<keyword evidence="3" id="KW-1185">Reference proteome</keyword>
<dbReference type="InterPro" id="IPR049790">
    <property type="entry name" value="Rv3655c/TadE"/>
</dbReference>
<feature type="domain" description="TadE-like" evidence="1">
    <location>
        <begin position="15"/>
        <end position="57"/>
    </location>
</feature>